<dbReference type="SMART" id="SM00700">
    <property type="entry name" value="JHBP"/>
    <property type="match status" value="1"/>
</dbReference>
<dbReference type="InterPro" id="IPR038606">
    <property type="entry name" value="To_sf"/>
</dbReference>
<name>A0A6P3WW07_DINQU</name>
<sequence>MLGANQTVTNASHWSQTCVVIGCNRRRMTILVEVPNMITCNRYEKPEVLERCLKSSINSIKPYLATGVEALQIPSFEPYFKENYEFISGKEFNGFAKLTDPTTYGLTKFKLNKVRVNADLTRIELEAYIPYIEFFAIYCIDAVIFGKYLQKGDRTVRMEISGIAINATIDGEYYVDSNNKEEYFRVINVPVELRMGEVIVYLNNNKRPHRLLGEINELLQNNNKQVAREIMPKVKKFASNAIRLITDRIFSNIPMSLIMPINYGVSRNRDKTRN</sequence>
<proteinExistence type="predicted"/>
<organism evidence="1 2">
    <name type="scientific">Dinoponera quadriceps</name>
    <name type="common">South American ant</name>
    <dbReference type="NCBI Taxonomy" id="609295"/>
    <lineage>
        <taxon>Eukaryota</taxon>
        <taxon>Metazoa</taxon>
        <taxon>Ecdysozoa</taxon>
        <taxon>Arthropoda</taxon>
        <taxon>Hexapoda</taxon>
        <taxon>Insecta</taxon>
        <taxon>Pterygota</taxon>
        <taxon>Neoptera</taxon>
        <taxon>Endopterygota</taxon>
        <taxon>Hymenoptera</taxon>
        <taxon>Apocrita</taxon>
        <taxon>Aculeata</taxon>
        <taxon>Formicoidea</taxon>
        <taxon>Formicidae</taxon>
        <taxon>Ponerinae</taxon>
        <taxon>Ponerini</taxon>
        <taxon>Dinoponera</taxon>
    </lineage>
</organism>
<reference evidence="2" key="1">
    <citation type="submission" date="2025-08" db="UniProtKB">
        <authorList>
            <consortium name="RefSeq"/>
        </authorList>
    </citation>
    <scope>IDENTIFICATION</scope>
</reference>
<dbReference type="RefSeq" id="XP_014470235.1">
    <property type="nucleotide sequence ID" value="XM_014614749.1"/>
</dbReference>
<dbReference type="AlphaFoldDB" id="A0A6P3WW07"/>
<dbReference type="GO" id="GO:0005615">
    <property type="term" value="C:extracellular space"/>
    <property type="evidence" value="ECO:0007669"/>
    <property type="project" value="TreeGrafter"/>
</dbReference>
<keyword evidence="1" id="KW-1185">Reference proteome</keyword>
<evidence type="ECO:0000313" key="1">
    <source>
        <dbReference type="Proteomes" id="UP000515204"/>
    </source>
</evidence>
<dbReference type="PANTHER" id="PTHR11008">
    <property type="entry name" value="PROTEIN TAKEOUT-LIKE PROTEIN"/>
    <property type="match status" value="1"/>
</dbReference>
<dbReference type="KEGG" id="dqu:106742112"/>
<dbReference type="OrthoDB" id="8174700at2759"/>
<evidence type="ECO:0000313" key="2">
    <source>
        <dbReference type="RefSeq" id="XP_014470235.1"/>
    </source>
</evidence>
<dbReference type="Proteomes" id="UP000515204">
    <property type="component" value="Unplaced"/>
</dbReference>
<protein>
    <submittedName>
        <fullName evidence="2">Uncharacterized protein LOC106742112</fullName>
    </submittedName>
</protein>
<dbReference type="GeneID" id="106742112"/>
<gene>
    <name evidence="2" type="primary">LOC106742112</name>
</gene>
<dbReference type="PANTHER" id="PTHR11008:SF41">
    <property type="entry name" value="RE70318P"/>
    <property type="match status" value="1"/>
</dbReference>
<dbReference type="Gene3D" id="3.15.10.30">
    <property type="entry name" value="Haemolymph juvenile hormone binding protein"/>
    <property type="match status" value="1"/>
</dbReference>
<dbReference type="Pfam" id="PF06585">
    <property type="entry name" value="JHBP"/>
    <property type="match status" value="1"/>
</dbReference>
<accession>A0A6P3WW07</accession>
<dbReference type="InterPro" id="IPR010562">
    <property type="entry name" value="Haemolymph_juvenile_hormone-bd"/>
</dbReference>